<dbReference type="PANTHER" id="PTHR44051">
    <property type="entry name" value="GLUTATHIONE S-TRANSFERASE-RELATED"/>
    <property type="match status" value="1"/>
</dbReference>
<dbReference type="Gene3D" id="3.40.30.10">
    <property type="entry name" value="Glutaredoxin"/>
    <property type="match status" value="1"/>
</dbReference>
<dbReference type="InterPro" id="IPR010987">
    <property type="entry name" value="Glutathione-S-Trfase_C-like"/>
</dbReference>
<feature type="domain" description="GST N-terminal" evidence="5">
    <location>
        <begin position="1"/>
        <end position="81"/>
    </location>
</feature>
<comment type="catalytic activity">
    <reaction evidence="4">
        <text>RX + glutathione = an S-substituted glutathione + a halide anion + H(+)</text>
        <dbReference type="Rhea" id="RHEA:16437"/>
        <dbReference type="ChEBI" id="CHEBI:15378"/>
        <dbReference type="ChEBI" id="CHEBI:16042"/>
        <dbReference type="ChEBI" id="CHEBI:17792"/>
        <dbReference type="ChEBI" id="CHEBI:57925"/>
        <dbReference type="ChEBI" id="CHEBI:90779"/>
        <dbReference type="EC" id="2.5.1.18"/>
    </reaction>
</comment>
<dbReference type="GO" id="GO:0005737">
    <property type="term" value="C:cytoplasm"/>
    <property type="evidence" value="ECO:0007669"/>
    <property type="project" value="UniProtKB-ARBA"/>
</dbReference>
<dbReference type="FunFam" id="3.40.30.10:FF:000156">
    <property type="entry name" value="Glutathione S-transferase 1"/>
    <property type="match status" value="1"/>
</dbReference>
<evidence type="ECO:0000259" key="5">
    <source>
        <dbReference type="PROSITE" id="PS50404"/>
    </source>
</evidence>
<comment type="similarity">
    <text evidence="1">Belongs to the GST superfamily.</text>
</comment>
<dbReference type="PANTHER" id="PTHR44051:SF9">
    <property type="entry name" value="GLUTATHIONE S-TRANSFERASE 1"/>
    <property type="match status" value="1"/>
</dbReference>
<dbReference type="SUPFAM" id="SSF52833">
    <property type="entry name" value="Thioredoxin-like"/>
    <property type="match status" value="1"/>
</dbReference>
<dbReference type="Pfam" id="PF00043">
    <property type="entry name" value="GST_C"/>
    <property type="match status" value="1"/>
</dbReference>
<name>A0AAD7CGT9_9AGAR</name>
<dbReference type="GO" id="GO:0004602">
    <property type="term" value="F:glutathione peroxidase activity"/>
    <property type="evidence" value="ECO:0007669"/>
    <property type="project" value="UniProtKB-ARBA"/>
</dbReference>
<evidence type="ECO:0000259" key="6">
    <source>
        <dbReference type="PROSITE" id="PS50405"/>
    </source>
</evidence>
<organism evidence="7 8">
    <name type="scientific">Roridomyces roridus</name>
    <dbReference type="NCBI Taxonomy" id="1738132"/>
    <lineage>
        <taxon>Eukaryota</taxon>
        <taxon>Fungi</taxon>
        <taxon>Dikarya</taxon>
        <taxon>Basidiomycota</taxon>
        <taxon>Agaricomycotina</taxon>
        <taxon>Agaricomycetes</taxon>
        <taxon>Agaricomycetidae</taxon>
        <taxon>Agaricales</taxon>
        <taxon>Marasmiineae</taxon>
        <taxon>Mycenaceae</taxon>
        <taxon>Roridomyces</taxon>
    </lineage>
</organism>
<dbReference type="SUPFAM" id="SSF47616">
    <property type="entry name" value="GST C-terminal domain-like"/>
    <property type="match status" value="1"/>
</dbReference>
<keyword evidence="3" id="KW-0808">Transferase</keyword>
<evidence type="ECO:0000256" key="3">
    <source>
        <dbReference type="ARBA" id="ARBA00022679"/>
    </source>
</evidence>
<evidence type="ECO:0000256" key="1">
    <source>
        <dbReference type="ARBA" id="ARBA00007409"/>
    </source>
</evidence>
<dbReference type="Proteomes" id="UP001221142">
    <property type="component" value="Unassembled WGS sequence"/>
</dbReference>
<protein>
    <recommendedName>
        <fullName evidence="2">glutathione transferase</fullName>
        <ecNumber evidence="2">2.5.1.18</ecNumber>
    </recommendedName>
</protein>
<dbReference type="InterPro" id="IPR004045">
    <property type="entry name" value="Glutathione_S-Trfase_N"/>
</dbReference>
<dbReference type="InterPro" id="IPR040079">
    <property type="entry name" value="Glutathione_S-Trfase"/>
</dbReference>
<evidence type="ECO:0000256" key="2">
    <source>
        <dbReference type="ARBA" id="ARBA00012452"/>
    </source>
</evidence>
<comment type="caution">
    <text evidence="7">The sequence shown here is derived from an EMBL/GenBank/DDBJ whole genome shotgun (WGS) entry which is preliminary data.</text>
</comment>
<dbReference type="PROSITE" id="PS50405">
    <property type="entry name" value="GST_CTER"/>
    <property type="match status" value="1"/>
</dbReference>
<dbReference type="Gene3D" id="1.20.1050.10">
    <property type="match status" value="1"/>
</dbReference>
<dbReference type="Pfam" id="PF13409">
    <property type="entry name" value="GST_N_2"/>
    <property type="match status" value="1"/>
</dbReference>
<dbReference type="EMBL" id="JARKIF010000002">
    <property type="protein sequence ID" value="KAJ7648023.1"/>
    <property type="molecule type" value="Genomic_DNA"/>
</dbReference>
<dbReference type="EC" id="2.5.1.18" evidence="2"/>
<proteinExistence type="inferred from homology"/>
<dbReference type="GO" id="GO:0004364">
    <property type="term" value="F:glutathione transferase activity"/>
    <property type="evidence" value="ECO:0007669"/>
    <property type="project" value="UniProtKB-EC"/>
</dbReference>
<accession>A0AAD7CGT9</accession>
<dbReference type="SFLD" id="SFLDS00019">
    <property type="entry name" value="Glutathione_Transferase_(cytos"/>
    <property type="match status" value="1"/>
</dbReference>
<evidence type="ECO:0000256" key="4">
    <source>
        <dbReference type="ARBA" id="ARBA00047960"/>
    </source>
</evidence>
<dbReference type="SFLD" id="SFLDG00358">
    <property type="entry name" value="Main_(cytGST)"/>
    <property type="match status" value="1"/>
</dbReference>
<sequence>MLIVHHLQRSQSERIVWLCEELGIPYELKVYQRERATLLAPPEYKALHPTGTAPIIQDGSVTLSESTAIMEYIVQKYAPDTSLKVPASDPGFADYIYWYQYGIGSLQTSIGTPMMLRWSGADAANAMLQRLDQRQEKNLKFLDGRLKETNAYLAGDEVTLADIYVVFTLTTMRLFSPFPLTAYPGILAWVQRVAERPAYKRFIEKGEQGDDRGVVPTVMEEAPAPMRPGA</sequence>
<reference evidence="7" key="1">
    <citation type="submission" date="2023-03" db="EMBL/GenBank/DDBJ databases">
        <title>Massive genome expansion in bonnet fungi (Mycena s.s.) driven by repeated elements and novel gene families across ecological guilds.</title>
        <authorList>
            <consortium name="Lawrence Berkeley National Laboratory"/>
            <person name="Harder C.B."/>
            <person name="Miyauchi S."/>
            <person name="Viragh M."/>
            <person name="Kuo A."/>
            <person name="Thoen E."/>
            <person name="Andreopoulos B."/>
            <person name="Lu D."/>
            <person name="Skrede I."/>
            <person name="Drula E."/>
            <person name="Henrissat B."/>
            <person name="Morin E."/>
            <person name="Kohler A."/>
            <person name="Barry K."/>
            <person name="LaButti K."/>
            <person name="Morin E."/>
            <person name="Salamov A."/>
            <person name="Lipzen A."/>
            <person name="Mereny Z."/>
            <person name="Hegedus B."/>
            <person name="Baldrian P."/>
            <person name="Stursova M."/>
            <person name="Weitz H."/>
            <person name="Taylor A."/>
            <person name="Grigoriev I.V."/>
            <person name="Nagy L.G."/>
            <person name="Martin F."/>
            <person name="Kauserud H."/>
        </authorList>
    </citation>
    <scope>NUCLEOTIDE SEQUENCE</scope>
    <source>
        <strain evidence="7">9284</strain>
    </source>
</reference>
<keyword evidence="8" id="KW-1185">Reference proteome</keyword>
<dbReference type="InterPro" id="IPR036249">
    <property type="entry name" value="Thioredoxin-like_sf"/>
</dbReference>
<evidence type="ECO:0000313" key="7">
    <source>
        <dbReference type="EMBL" id="KAJ7648023.1"/>
    </source>
</evidence>
<dbReference type="CDD" id="cd03046">
    <property type="entry name" value="GST_N_GTT1_like"/>
    <property type="match status" value="1"/>
</dbReference>
<dbReference type="PROSITE" id="PS50404">
    <property type="entry name" value="GST_NTER"/>
    <property type="match status" value="1"/>
</dbReference>
<dbReference type="InterPro" id="IPR004046">
    <property type="entry name" value="GST_C"/>
</dbReference>
<dbReference type="SFLD" id="SFLDG01150">
    <property type="entry name" value="Main.1:_Beta-like"/>
    <property type="match status" value="1"/>
</dbReference>
<feature type="domain" description="GST C-terminal" evidence="6">
    <location>
        <begin position="67"/>
        <end position="217"/>
    </location>
</feature>
<evidence type="ECO:0000313" key="8">
    <source>
        <dbReference type="Proteomes" id="UP001221142"/>
    </source>
</evidence>
<gene>
    <name evidence="7" type="ORF">FB45DRAFT_732853</name>
</gene>
<dbReference type="AlphaFoldDB" id="A0AAD7CGT9"/>
<dbReference type="InterPro" id="IPR036282">
    <property type="entry name" value="Glutathione-S-Trfase_C_sf"/>
</dbReference>